<evidence type="ECO:0000313" key="1">
    <source>
        <dbReference type="EMBL" id="MCB5412065.1"/>
    </source>
</evidence>
<evidence type="ECO:0000313" key="2">
    <source>
        <dbReference type="Proteomes" id="UP001198571"/>
    </source>
</evidence>
<dbReference type="InterPro" id="IPR009843">
    <property type="entry name" value="DUF1403"/>
</dbReference>
<dbReference type="RefSeq" id="WP_226937499.1">
    <property type="nucleotide sequence ID" value="NZ_JACDXX010000027.1"/>
</dbReference>
<sequence length="305" mass="32750">MKAATKSPLPPSNPPALPRWIRQGAGRDDLETAMFSAGAALAVLDPIARSEDPVGILWRKRLALSSAAAVSQLEGRREGEAQLRDAFALRKPGDDPGPAGRMLIGWRALGEARALRSAEWPARLPGFFDLPPEPSAEILRDLGARFVGRKPPLRFAAETGREILALGPAHRGLALWLADALLARALGWDRPVPLLAAHLPRAALRLEGEAWLAACASAWGRGAVAAFDLHIELTRRADALRAAHLRRPGKDTASITTGLLTEDALAAQAGAEASDRAARRLFDRLTSLGLVRELTGRPTFRLYGL</sequence>
<accession>A0ABS8CSE5</accession>
<name>A0ABS8CSE5_9RHOB</name>
<organism evidence="1 2">
    <name type="scientific">Pseudogemmobacter faecipullorum</name>
    <dbReference type="NCBI Taxonomy" id="2755041"/>
    <lineage>
        <taxon>Bacteria</taxon>
        <taxon>Pseudomonadati</taxon>
        <taxon>Pseudomonadota</taxon>
        <taxon>Alphaproteobacteria</taxon>
        <taxon>Rhodobacterales</taxon>
        <taxon>Paracoccaceae</taxon>
        <taxon>Pseudogemmobacter</taxon>
    </lineage>
</organism>
<dbReference type="Proteomes" id="UP001198571">
    <property type="component" value="Unassembled WGS sequence"/>
</dbReference>
<dbReference type="Pfam" id="PF07183">
    <property type="entry name" value="DUF1403"/>
    <property type="match status" value="1"/>
</dbReference>
<gene>
    <name evidence="1" type="ORF">H0485_18950</name>
</gene>
<comment type="caution">
    <text evidence="1">The sequence shown here is derived from an EMBL/GenBank/DDBJ whole genome shotgun (WGS) entry which is preliminary data.</text>
</comment>
<keyword evidence="2" id="KW-1185">Reference proteome</keyword>
<proteinExistence type="predicted"/>
<reference evidence="1 2" key="1">
    <citation type="submission" date="2020-07" db="EMBL/GenBank/DDBJ databases">
        <title>Pseudogemmobacter sp. nov., isolated from poultry manure in Taiwan.</title>
        <authorList>
            <person name="Lin S.-Y."/>
            <person name="Tang Y.-S."/>
            <person name="Young C.-C."/>
        </authorList>
    </citation>
    <scope>NUCLEOTIDE SEQUENCE [LARGE SCALE GENOMIC DNA]</scope>
    <source>
        <strain evidence="1 2">CC-YST710</strain>
    </source>
</reference>
<protein>
    <submittedName>
        <fullName evidence="1">DUF1403 family protein</fullName>
    </submittedName>
</protein>
<dbReference type="EMBL" id="JACDXX010000027">
    <property type="protein sequence ID" value="MCB5412065.1"/>
    <property type="molecule type" value="Genomic_DNA"/>
</dbReference>